<dbReference type="InterPro" id="IPR000353">
    <property type="entry name" value="MHC_II_b_N"/>
</dbReference>
<proteinExistence type="predicted"/>
<keyword evidence="4" id="KW-1133">Transmembrane helix</keyword>
<dbReference type="AlphaFoldDB" id="A0A8C6V7C5"/>
<dbReference type="InterPro" id="IPR013783">
    <property type="entry name" value="Ig-like_fold"/>
</dbReference>
<feature type="chain" id="PRO_5034984266" description="Ig-like domain-containing protein" evidence="10">
    <location>
        <begin position="17"/>
        <end position="284"/>
    </location>
</feature>
<evidence type="ECO:0000313" key="12">
    <source>
        <dbReference type="Ensembl" id="ENSNNAP00000001952.1"/>
    </source>
</evidence>
<evidence type="ECO:0000256" key="4">
    <source>
        <dbReference type="ARBA" id="ARBA00022989"/>
    </source>
</evidence>
<keyword evidence="3" id="KW-0391">Immunity</keyword>
<dbReference type="OMA" id="DIKITWF"/>
<comment type="subcellular location">
    <subcellularLocation>
        <location evidence="1">Membrane</location>
        <topology evidence="1">Single-pass type I membrane protein</topology>
    </subcellularLocation>
</comment>
<dbReference type="GO" id="GO:0042613">
    <property type="term" value="C:MHC class II protein complex"/>
    <property type="evidence" value="ECO:0007669"/>
    <property type="project" value="UniProtKB-KW"/>
</dbReference>
<dbReference type="PROSITE" id="PS00290">
    <property type="entry name" value="IG_MHC"/>
    <property type="match status" value="1"/>
</dbReference>
<dbReference type="Gene3D" id="3.10.320.10">
    <property type="entry name" value="Class II Histocompatibility Antigen, M Beta Chain, Chain B, domain 1"/>
    <property type="match status" value="1"/>
</dbReference>
<dbReference type="GO" id="GO:0002250">
    <property type="term" value="P:adaptive immune response"/>
    <property type="evidence" value="ECO:0007669"/>
    <property type="project" value="UniProtKB-KW"/>
</dbReference>
<dbReference type="InterPro" id="IPR007110">
    <property type="entry name" value="Ig-like_dom"/>
</dbReference>
<dbReference type="InterPro" id="IPR014745">
    <property type="entry name" value="MHC_II_a/b_N"/>
</dbReference>
<dbReference type="Pfam" id="PF07654">
    <property type="entry name" value="C1-set"/>
    <property type="match status" value="1"/>
</dbReference>
<dbReference type="Gene3D" id="2.60.40.10">
    <property type="entry name" value="Immunoglobulins"/>
    <property type="match status" value="1"/>
</dbReference>
<dbReference type="GeneTree" id="ENSGT00950000183127"/>
<dbReference type="InterPro" id="IPR003597">
    <property type="entry name" value="Ig_C1-set"/>
</dbReference>
<evidence type="ECO:0000256" key="8">
    <source>
        <dbReference type="ARBA" id="ARBA00023180"/>
    </source>
</evidence>
<evidence type="ECO:0000259" key="11">
    <source>
        <dbReference type="PROSITE" id="PS50835"/>
    </source>
</evidence>
<organism evidence="12 13">
    <name type="scientific">Naja naja</name>
    <name type="common">Indian cobra</name>
    <dbReference type="NCBI Taxonomy" id="35670"/>
    <lineage>
        <taxon>Eukaryota</taxon>
        <taxon>Metazoa</taxon>
        <taxon>Chordata</taxon>
        <taxon>Craniata</taxon>
        <taxon>Vertebrata</taxon>
        <taxon>Euteleostomi</taxon>
        <taxon>Lepidosauria</taxon>
        <taxon>Squamata</taxon>
        <taxon>Bifurcata</taxon>
        <taxon>Unidentata</taxon>
        <taxon>Episquamata</taxon>
        <taxon>Toxicofera</taxon>
        <taxon>Serpentes</taxon>
        <taxon>Colubroidea</taxon>
        <taxon>Elapidae</taxon>
        <taxon>Elapinae</taxon>
        <taxon>Naja</taxon>
    </lineage>
</organism>
<dbReference type="SUPFAM" id="SSF48726">
    <property type="entry name" value="Immunoglobulin"/>
    <property type="match status" value="1"/>
</dbReference>
<keyword evidence="10" id="KW-0732">Signal</keyword>
<dbReference type="FunFam" id="3.10.320.10:FF:000001">
    <property type="entry name" value="HLA class II histocompatibility antigen, DRB1-1 beta chain"/>
    <property type="match status" value="1"/>
</dbReference>
<dbReference type="InterPro" id="IPR011162">
    <property type="entry name" value="MHC_I/II-like_Ag-recog"/>
</dbReference>
<keyword evidence="2" id="KW-0812">Transmembrane</keyword>
<dbReference type="SMART" id="SM00407">
    <property type="entry name" value="IGc1"/>
    <property type="match status" value="1"/>
</dbReference>
<keyword evidence="13" id="KW-1185">Reference proteome</keyword>
<keyword evidence="5" id="KW-1064">Adaptive immunity</keyword>
<dbReference type="SMART" id="SM00921">
    <property type="entry name" value="MHC_II_beta"/>
    <property type="match status" value="1"/>
</dbReference>
<reference evidence="12" key="1">
    <citation type="submission" date="2025-08" db="UniProtKB">
        <authorList>
            <consortium name="Ensembl"/>
        </authorList>
    </citation>
    <scope>IDENTIFICATION</scope>
</reference>
<dbReference type="InterPro" id="IPR003006">
    <property type="entry name" value="Ig/MHC_CS"/>
</dbReference>
<sequence>MAFAGLPLMLLVGALGRIPGSEGGKETPAHFLYQAKAECLFLNGTQRVRYLERQFYDRQEYLRFDSDLGKFVGVTALGEADADKWNRDKQMLQFWKAKVDRFCRQNYEVLNYKAAKREERVVGRRAKPTVTISPTKMDPASPNTILLCTATGFYPLEIEVQWLKNGQLEEEGVAFGEEFQNGDWTYQLQVMLETQTQQGDVYTCQVGHASLEAPITVQWGKPLHSLPSCSEKGERPSLWGELEWALLGKGGPDPPAQVRLLLLPQSPVPPALPEANSGRGSWGP</sequence>
<evidence type="ECO:0000256" key="1">
    <source>
        <dbReference type="ARBA" id="ARBA00004479"/>
    </source>
</evidence>
<dbReference type="PANTHER" id="PTHR19944:SF99">
    <property type="entry name" value="HLA CLASS II HISTOCOMPATIBILITY ANTIGEN, DRB1 BETA CHAIN"/>
    <property type="match status" value="1"/>
</dbReference>
<evidence type="ECO:0000256" key="3">
    <source>
        <dbReference type="ARBA" id="ARBA00022859"/>
    </source>
</evidence>
<evidence type="ECO:0000256" key="5">
    <source>
        <dbReference type="ARBA" id="ARBA00023130"/>
    </source>
</evidence>
<dbReference type="Pfam" id="PF00969">
    <property type="entry name" value="MHC_II_beta"/>
    <property type="match status" value="1"/>
</dbReference>
<evidence type="ECO:0000256" key="10">
    <source>
        <dbReference type="SAM" id="SignalP"/>
    </source>
</evidence>
<dbReference type="Ensembl" id="ENSNNAT00000002053.1">
    <property type="protein sequence ID" value="ENSNNAP00000001952.1"/>
    <property type="gene ID" value="ENSNNAG00000001367.1"/>
</dbReference>
<dbReference type="InterPro" id="IPR036179">
    <property type="entry name" value="Ig-like_dom_sf"/>
</dbReference>
<keyword evidence="8" id="KW-0325">Glycoprotein</keyword>
<accession>A0A8C6V7C5</accession>
<name>A0A8C6V7C5_NAJNA</name>
<evidence type="ECO:0000256" key="2">
    <source>
        <dbReference type="ARBA" id="ARBA00022692"/>
    </source>
</evidence>
<evidence type="ECO:0000256" key="9">
    <source>
        <dbReference type="ARBA" id="ARBA00023182"/>
    </source>
</evidence>
<dbReference type="SUPFAM" id="SSF54452">
    <property type="entry name" value="MHC antigen-recognition domain"/>
    <property type="match status" value="1"/>
</dbReference>
<feature type="signal peptide" evidence="10">
    <location>
        <begin position="1"/>
        <end position="16"/>
    </location>
</feature>
<dbReference type="GO" id="GO:0002504">
    <property type="term" value="P:antigen processing and presentation of peptide or polysaccharide antigen via MHC class II"/>
    <property type="evidence" value="ECO:0007669"/>
    <property type="project" value="UniProtKB-KW"/>
</dbReference>
<keyword evidence="6" id="KW-0472">Membrane</keyword>
<keyword evidence="7" id="KW-1015">Disulfide bond</keyword>
<dbReference type="OrthoDB" id="9940220at2759"/>
<dbReference type="PROSITE" id="PS50835">
    <property type="entry name" value="IG_LIKE"/>
    <property type="match status" value="1"/>
</dbReference>
<evidence type="ECO:0000256" key="7">
    <source>
        <dbReference type="ARBA" id="ARBA00023157"/>
    </source>
</evidence>
<evidence type="ECO:0000256" key="6">
    <source>
        <dbReference type="ARBA" id="ARBA00023136"/>
    </source>
</evidence>
<reference evidence="12" key="2">
    <citation type="submission" date="2025-09" db="UniProtKB">
        <authorList>
            <consortium name="Ensembl"/>
        </authorList>
    </citation>
    <scope>IDENTIFICATION</scope>
</reference>
<dbReference type="InterPro" id="IPR050160">
    <property type="entry name" value="MHC/Immunoglobulin"/>
</dbReference>
<feature type="domain" description="Ig-like" evidence="11">
    <location>
        <begin position="128"/>
        <end position="216"/>
    </location>
</feature>
<dbReference type="Proteomes" id="UP000694559">
    <property type="component" value="Unplaced"/>
</dbReference>
<evidence type="ECO:0000313" key="13">
    <source>
        <dbReference type="Proteomes" id="UP000694559"/>
    </source>
</evidence>
<protein>
    <recommendedName>
        <fullName evidence="11">Ig-like domain-containing protein</fullName>
    </recommendedName>
</protein>
<dbReference type="PANTHER" id="PTHR19944">
    <property type="entry name" value="MHC CLASS II-RELATED"/>
    <property type="match status" value="1"/>
</dbReference>
<keyword evidence="9" id="KW-0491">MHC II</keyword>